<dbReference type="InParanoid" id="A0A2V0PIM1"/>
<dbReference type="Pfam" id="PF00561">
    <property type="entry name" value="Abhydrolase_1"/>
    <property type="match status" value="1"/>
</dbReference>
<dbReference type="AlphaFoldDB" id="A0A2V0PIM1"/>
<reference evidence="3 4" key="1">
    <citation type="journal article" date="2018" name="Sci. Rep.">
        <title>Raphidocelis subcapitata (=Pseudokirchneriella subcapitata) provides an insight into genome evolution and environmental adaptations in the Sphaeropleales.</title>
        <authorList>
            <person name="Suzuki S."/>
            <person name="Yamaguchi H."/>
            <person name="Nakajima N."/>
            <person name="Kawachi M."/>
        </authorList>
    </citation>
    <scope>NUCLEOTIDE SEQUENCE [LARGE SCALE GENOMIC DNA]</scope>
    <source>
        <strain evidence="3 4">NIES-35</strain>
    </source>
</reference>
<feature type="domain" description="AB hydrolase-1" evidence="2">
    <location>
        <begin position="33"/>
        <end position="130"/>
    </location>
</feature>
<evidence type="ECO:0000313" key="4">
    <source>
        <dbReference type="Proteomes" id="UP000247498"/>
    </source>
</evidence>
<feature type="region of interest" description="Disordered" evidence="1">
    <location>
        <begin position="204"/>
        <end position="224"/>
    </location>
</feature>
<dbReference type="Proteomes" id="UP000247498">
    <property type="component" value="Unassembled WGS sequence"/>
</dbReference>
<feature type="compositionally biased region" description="Gly residues" evidence="1">
    <location>
        <begin position="204"/>
        <end position="218"/>
    </location>
</feature>
<accession>A0A2V0PIM1</accession>
<dbReference type="PANTHER" id="PTHR43433">
    <property type="entry name" value="HYDROLASE, ALPHA/BETA FOLD FAMILY PROTEIN"/>
    <property type="match status" value="1"/>
</dbReference>
<dbReference type="PANTHER" id="PTHR43433:SF5">
    <property type="entry name" value="AB HYDROLASE-1 DOMAIN-CONTAINING PROTEIN"/>
    <property type="match status" value="1"/>
</dbReference>
<dbReference type="SUPFAM" id="SSF53474">
    <property type="entry name" value="alpha/beta-Hydrolases"/>
    <property type="match status" value="1"/>
</dbReference>
<dbReference type="InterPro" id="IPR029058">
    <property type="entry name" value="AB_hydrolase_fold"/>
</dbReference>
<dbReference type="STRING" id="307507.A0A2V0PIM1"/>
<evidence type="ECO:0000259" key="2">
    <source>
        <dbReference type="Pfam" id="PF00561"/>
    </source>
</evidence>
<dbReference type="InterPro" id="IPR050471">
    <property type="entry name" value="AB_hydrolase"/>
</dbReference>
<evidence type="ECO:0000313" key="3">
    <source>
        <dbReference type="EMBL" id="GBF99651.1"/>
    </source>
</evidence>
<dbReference type="EMBL" id="BDRX01000166">
    <property type="protein sequence ID" value="GBF99651.1"/>
    <property type="molecule type" value="Genomic_DNA"/>
</dbReference>
<dbReference type="OrthoDB" id="543755at2759"/>
<protein>
    <recommendedName>
        <fullName evidence="2">AB hydrolase-1 domain-containing protein</fullName>
    </recommendedName>
</protein>
<evidence type="ECO:0000256" key="1">
    <source>
        <dbReference type="SAM" id="MobiDB-lite"/>
    </source>
</evidence>
<dbReference type="Gene3D" id="3.40.50.1820">
    <property type="entry name" value="alpha/beta hydrolase"/>
    <property type="match status" value="1"/>
</dbReference>
<dbReference type="InterPro" id="IPR000073">
    <property type="entry name" value="AB_hydrolase_1"/>
</dbReference>
<name>A0A2V0PIM1_9CHLO</name>
<keyword evidence="4" id="KW-1185">Reference proteome</keyword>
<organism evidence="3 4">
    <name type="scientific">Raphidocelis subcapitata</name>
    <dbReference type="NCBI Taxonomy" id="307507"/>
    <lineage>
        <taxon>Eukaryota</taxon>
        <taxon>Viridiplantae</taxon>
        <taxon>Chlorophyta</taxon>
        <taxon>core chlorophytes</taxon>
        <taxon>Chlorophyceae</taxon>
        <taxon>CS clade</taxon>
        <taxon>Sphaeropleales</taxon>
        <taxon>Selenastraceae</taxon>
        <taxon>Raphidocelis</taxon>
    </lineage>
</organism>
<proteinExistence type="predicted"/>
<comment type="caution">
    <text evidence="3">The sequence shown here is derived from an EMBL/GenBank/DDBJ whole genome shotgun (WGS) entry which is preliminary data.</text>
</comment>
<sequence>MAARRSLVRLRSGRQLAYCVFGDAEAETAAVYYHGWPSSLQEAAVLNAPAAVAGVRLVAFDRPGVGGTSPVDELSFRAVADDVEQLMDALGMESAMQIGTSGGGPYAAATAALLGPRRAPAVVLIASMTHLRGPGSGELLRGMEPFQRACFRFMEYAPAWLVRYGLAVCVAVSRCVIGPLFWAFAWLASFDGRSGCYGRISSSSGGGAGSGGGGGKQAAGGAVKRRTQGLGRRATAATGLGLVWDAVRGPRLALGWWQDMELTSQPWVGFSLAAVQQPTLILRGGSDICVTSPMLRHLAANIPGARAPRALEAAAALRAKLPAVCPVEGTACVEVAGRGHVTMVARSMKPVLLAAKMMLPDRVTGAPE</sequence>
<gene>
    <name evidence="3" type="ORF">Rsub_12588</name>
</gene>